<dbReference type="InterPro" id="IPR003616">
    <property type="entry name" value="Post-SET_dom"/>
</dbReference>
<dbReference type="InterPro" id="IPR050777">
    <property type="entry name" value="SET2_Histone-Lys_MeTrsfase"/>
</dbReference>
<accession>A0A9Q3EZ37</accession>
<keyword evidence="4" id="KW-0489">Methyltransferase</keyword>
<evidence type="ECO:0000256" key="8">
    <source>
        <dbReference type="SAM" id="MobiDB-lite"/>
    </source>
</evidence>
<feature type="domain" description="SET" evidence="9">
    <location>
        <begin position="483"/>
        <end position="602"/>
    </location>
</feature>
<reference evidence="12" key="1">
    <citation type="submission" date="2021-03" db="EMBL/GenBank/DDBJ databases">
        <title>Draft genome sequence of rust myrtle Austropuccinia psidii MF-1, a brazilian biotype.</title>
        <authorList>
            <person name="Quecine M.C."/>
            <person name="Pachon D.M.R."/>
            <person name="Bonatelli M.L."/>
            <person name="Correr F.H."/>
            <person name="Franceschini L.M."/>
            <person name="Leite T.F."/>
            <person name="Margarido G.R.A."/>
            <person name="Almeida C.A."/>
            <person name="Ferrarezi J.A."/>
            <person name="Labate C.A."/>
        </authorList>
    </citation>
    <scope>NUCLEOTIDE SEQUENCE</scope>
    <source>
        <strain evidence="12">MF-1</strain>
    </source>
</reference>
<comment type="caution">
    <text evidence="12">The sequence shown here is derived from an EMBL/GenBank/DDBJ whole genome shotgun (WGS) entry which is preliminary data.</text>
</comment>
<dbReference type="PANTHER" id="PTHR22884">
    <property type="entry name" value="SET DOMAIN PROTEINS"/>
    <property type="match status" value="1"/>
</dbReference>
<dbReference type="GO" id="GO:0042054">
    <property type="term" value="F:histone methyltransferase activity"/>
    <property type="evidence" value="ECO:0007669"/>
    <property type="project" value="InterPro"/>
</dbReference>
<dbReference type="InterPro" id="IPR001214">
    <property type="entry name" value="SET_dom"/>
</dbReference>
<feature type="region of interest" description="Disordered" evidence="8">
    <location>
        <begin position="1"/>
        <end position="49"/>
    </location>
</feature>
<evidence type="ECO:0000313" key="12">
    <source>
        <dbReference type="EMBL" id="MBW0527466.1"/>
    </source>
</evidence>
<feature type="compositionally biased region" description="Low complexity" evidence="8">
    <location>
        <begin position="76"/>
        <end position="102"/>
    </location>
</feature>
<feature type="domain" description="Post-SET" evidence="10">
    <location>
        <begin position="641"/>
        <end position="657"/>
    </location>
</feature>
<dbReference type="Pfam" id="PF00856">
    <property type="entry name" value="SET"/>
    <property type="match status" value="1"/>
</dbReference>
<feature type="compositionally biased region" description="Polar residues" evidence="8">
    <location>
        <begin position="276"/>
        <end position="285"/>
    </location>
</feature>
<sequence>MWKPGKWVYAPDQPDPTNEADLPSKSKLKDSKNSSEKNKTSSINSPPWKLNQELPLETVIFKDGRRMSKRFQNSKSIPSNTPTNNIPSNSSQINLKRNSIQSNRHRRQSNSSLKSKSISPFNLDSINQIDQFNENSKCFSSDLISPTNTTTNHSNSIIHQSFPLNLSENLHSNLQINSIINHPYHLHSNNTLKPNLSINQLPLSPPSTSHSTSHPPPKKFKPWEALKSIETDSNQVAHDIKLIHQRQSINHNQSSSSSSSSNLTSNQLLKSKSIHSDQNLSLDSIHSNQSNPSNHQNQNSNSKRHSLRSLSSDLTELSSSLSDLSDQHSISSSSSSIIYSEFEIDDDCLPQTLVRTIKRPSKTNSSSTTTLKWKRRRSVALHRQRRALRSLAKNFNPLDQIDLEPPPYIKIKSNVYPYRKPEISELPPPLCSCTEGGCNEKCLNRIMFYLCDPKRCRLGQSCSNIPFNQRKDIIDESTHKLGKGLKVFYTGPQRGWGLKTEIKLKKGMFVIDYRGEIISRENCYKRVVTDYREMKDFYFLDYDGSDVIDAGKKGNCSRFINHSCEPNLKVERFKLSGLEEYQFGLFTLRDIEIDEELSYNYGWQNFSDIAPTSNIRTSLSITSPSIISTLDDESIRPTAPTVQRCYCGSKICKGFLSVKRSLMKSINAQGQIHSKQKKIKAKKSNPQKRRESKNLND</sequence>
<evidence type="ECO:0000256" key="3">
    <source>
        <dbReference type="ARBA" id="ARBA00022454"/>
    </source>
</evidence>
<evidence type="ECO:0000256" key="1">
    <source>
        <dbReference type="ARBA" id="ARBA00004123"/>
    </source>
</evidence>
<dbReference type="EMBL" id="AVOT02033557">
    <property type="protein sequence ID" value="MBW0527466.1"/>
    <property type="molecule type" value="Genomic_DNA"/>
</dbReference>
<keyword evidence="13" id="KW-1185">Reference proteome</keyword>
<feature type="domain" description="AWS" evidence="11">
    <location>
        <begin position="426"/>
        <end position="471"/>
    </location>
</feature>
<dbReference type="GO" id="GO:0032259">
    <property type="term" value="P:methylation"/>
    <property type="evidence" value="ECO:0007669"/>
    <property type="project" value="UniProtKB-KW"/>
</dbReference>
<dbReference type="PROSITE" id="PS50868">
    <property type="entry name" value="POST_SET"/>
    <property type="match status" value="1"/>
</dbReference>
<dbReference type="InterPro" id="IPR006560">
    <property type="entry name" value="AWS_dom"/>
</dbReference>
<feature type="region of interest" description="Disordered" evidence="8">
    <location>
        <begin position="673"/>
        <end position="697"/>
    </location>
</feature>
<evidence type="ECO:0000259" key="11">
    <source>
        <dbReference type="PROSITE" id="PS51215"/>
    </source>
</evidence>
<evidence type="ECO:0000256" key="2">
    <source>
        <dbReference type="ARBA" id="ARBA00004286"/>
    </source>
</evidence>
<dbReference type="Pfam" id="PF17907">
    <property type="entry name" value="AWS"/>
    <property type="match status" value="1"/>
</dbReference>
<evidence type="ECO:0000256" key="7">
    <source>
        <dbReference type="ARBA" id="ARBA00023242"/>
    </source>
</evidence>
<feature type="compositionally biased region" description="Basic and acidic residues" evidence="8">
    <location>
        <begin position="22"/>
        <end position="39"/>
    </location>
</feature>
<keyword evidence="5" id="KW-0808">Transferase</keyword>
<keyword evidence="7" id="KW-0539">Nucleus</keyword>
<organism evidence="12 13">
    <name type="scientific">Austropuccinia psidii MF-1</name>
    <dbReference type="NCBI Taxonomy" id="1389203"/>
    <lineage>
        <taxon>Eukaryota</taxon>
        <taxon>Fungi</taxon>
        <taxon>Dikarya</taxon>
        <taxon>Basidiomycota</taxon>
        <taxon>Pucciniomycotina</taxon>
        <taxon>Pucciniomycetes</taxon>
        <taxon>Pucciniales</taxon>
        <taxon>Sphaerophragmiaceae</taxon>
        <taxon>Austropuccinia</taxon>
    </lineage>
</organism>
<evidence type="ECO:0000256" key="4">
    <source>
        <dbReference type="ARBA" id="ARBA00022603"/>
    </source>
</evidence>
<dbReference type="GO" id="GO:0005694">
    <property type="term" value="C:chromosome"/>
    <property type="evidence" value="ECO:0007669"/>
    <property type="project" value="UniProtKB-SubCell"/>
</dbReference>
<feature type="region of interest" description="Disordered" evidence="8">
    <location>
        <begin position="276"/>
        <end position="311"/>
    </location>
</feature>
<evidence type="ECO:0000256" key="6">
    <source>
        <dbReference type="ARBA" id="ARBA00022691"/>
    </source>
</evidence>
<evidence type="ECO:0008006" key="14">
    <source>
        <dbReference type="Google" id="ProtNLM"/>
    </source>
</evidence>
<dbReference type="Proteomes" id="UP000765509">
    <property type="component" value="Unassembled WGS sequence"/>
</dbReference>
<feature type="region of interest" description="Disordered" evidence="8">
    <location>
        <begin position="71"/>
        <end position="119"/>
    </location>
</feature>
<feature type="region of interest" description="Disordered" evidence="8">
    <location>
        <begin position="197"/>
        <end position="221"/>
    </location>
</feature>
<dbReference type="Gene3D" id="2.170.270.10">
    <property type="entry name" value="SET domain"/>
    <property type="match status" value="1"/>
</dbReference>
<dbReference type="AlphaFoldDB" id="A0A9Q3EZ37"/>
<proteinExistence type="predicted"/>
<feature type="compositionally biased region" description="Basic residues" evidence="8">
    <location>
        <begin position="674"/>
        <end position="687"/>
    </location>
</feature>
<comment type="subcellular location">
    <subcellularLocation>
        <location evidence="2">Chromosome</location>
    </subcellularLocation>
    <subcellularLocation>
        <location evidence="1">Nucleus</location>
    </subcellularLocation>
</comment>
<evidence type="ECO:0000256" key="5">
    <source>
        <dbReference type="ARBA" id="ARBA00022679"/>
    </source>
</evidence>
<protein>
    <recommendedName>
        <fullName evidence="14">SET domain-containing protein</fullName>
    </recommendedName>
</protein>
<feature type="compositionally biased region" description="Low complexity" evidence="8">
    <location>
        <begin position="109"/>
        <end position="119"/>
    </location>
</feature>
<dbReference type="SUPFAM" id="SSF82199">
    <property type="entry name" value="SET domain"/>
    <property type="match status" value="1"/>
</dbReference>
<name>A0A9Q3EZ37_9BASI</name>
<feature type="compositionally biased region" description="Basic and acidic residues" evidence="8">
    <location>
        <begin position="688"/>
        <end position="697"/>
    </location>
</feature>
<evidence type="ECO:0000313" key="13">
    <source>
        <dbReference type="Proteomes" id="UP000765509"/>
    </source>
</evidence>
<gene>
    <name evidence="12" type="ORF">O181_067181</name>
</gene>
<feature type="compositionally biased region" description="Low complexity" evidence="8">
    <location>
        <begin position="286"/>
        <end position="301"/>
    </location>
</feature>
<dbReference type="PROSITE" id="PS51215">
    <property type="entry name" value="AWS"/>
    <property type="match status" value="1"/>
</dbReference>
<evidence type="ECO:0000259" key="9">
    <source>
        <dbReference type="PROSITE" id="PS50280"/>
    </source>
</evidence>
<dbReference type="OrthoDB" id="308383at2759"/>
<dbReference type="GO" id="GO:0005634">
    <property type="term" value="C:nucleus"/>
    <property type="evidence" value="ECO:0007669"/>
    <property type="project" value="UniProtKB-SubCell"/>
</dbReference>
<dbReference type="SMART" id="SM00570">
    <property type="entry name" value="AWS"/>
    <property type="match status" value="1"/>
</dbReference>
<keyword evidence="3" id="KW-0158">Chromosome</keyword>
<dbReference type="PROSITE" id="PS50280">
    <property type="entry name" value="SET"/>
    <property type="match status" value="1"/>
</dbReference>
<dbReference type="SMART" id="SM00317">
    <property type="entry name" value="SET"/>
    <property type="match status" value="1"/>
</dbReference>
<dbReference type="InterPro" id="IPR046341">
    <property type="entry name" value="SET_dom_sf"/>
</dbReference>
<evidence type="ECO:0000259" key="10">
    <source>
        <dbReference type="PROSITE" id="PS50868"/>
    </source>
</evidence>
<keyword evidence="6" id="KW-0949">S-adenosyl-L-methionine</keyword>